<organism evidence="2 3">
    <name type="scientific">Triplophysa tibetana</name>
    <dbReference type="NCBI Taxonomy" id="1572043"/>
    <lineage>
        <taxon>Eukaryota</taxon>
        <taxon>Metazoa</taxon>
        <taxon>Chordata</taxon>
        <taxon>Craniata</taxon>
        <taxon>Vertebrata</taxon>
        <taxon>Euteleostomi</taxon>
        <taxon>Actinopterygii</taxon>
        <taxon>Neopterygii</taxon>
        <taxon>Teleostei</taxon>
        <taxon>Ostariophysi</taxon>
        <taxon>Cypriniformes</taxon>
        <taxon>Nemacheilidae</taxon>
        <taxon>Triplophysa</taxon>
    </lineage>
</organism>
<dbReference type="EMBL" id="SOYY01000009">
    <property type="protein sequence ID" value="KAA0716767.1"/>
    <property type="molecule type" value="Genomic_DNA"/>
</dbReference>
<name>A0A5A9P7T6_9TELE</name>
<protein>
    <submittedName>
        <fullName evidence="2">Uncharacterized protein</fullName>
    </submittedName>
</protein>
<evidence type="ECO:0000313" key="3">
    <source>
        <dbReference type="Proteomes" id="UP000324632"/>
    </source>
</evidence>
<accession>A0A5A9P7T6</accession>
<dbReference type="Proteomes" id="UP000324632">
    <property type="component" value="Chromosome 9"/>
</dbReference>
<evidence type="ECO:0000256" key="1">
    <source>
        <dbReference type="SAM" id="MobiDB-lite"/>
    </source>
</evidence>
<gene>
    <name evidence="2" type="ORF">E1301_Tti008972</name>
</gene>
<feature type="compositionally biased region" description="Polar residues" evidence="1">
    <location>
        <begin position="150"/>
        <end position="159"/>
    </location>
</feature>
<keyword evidence="3" id="KW-1185">Reference proteome</keyword>
<feature type="compositionally biased region" description="Low complexity" evidence="1">
    <location>
        <begin position="171"/>
        <end position="185"/>
    </location>
</feature>
<feature type="region of interest" description="Disordered" evidence="1">
    <location>
        <begin position="150"/>
        <end position="188"/>
    </location>
</feature>
<sequence>MCDQWQTIITSTPNRSLSHAPLTGGMLLIANTASLNTQALALNPPTCRPYVTQPEQHCLSTEKISPDQTNTSEEMTEIHWESSLPLRMVRHLLSYDRKLPVARASLRLPYAAAFHASRSECGHKHPPPSPRAALPSSVVLDMLIRWHSSELQPTQSSSPDPRVRAPTQPRAADAPADLPQPQTALSGFPPRAFQLSLRELEKCIISPLEEKQGMERKMGGMV</sequence>
<proteinExistence type="predicted"/>
<reference evidence="2 3" key="1">
    <citation type="journal article" date="2019" name="Mol. Ecol. Resour.">
        <title>Chromosome-level genome assembly of Triplophysa tibetana, a fish adapted to the harsh high-altitude environment of the Tibetan Plateau.</title>
        <authorList>
            <person name="Yang X."/>
            <person name="Liu H."/>
            <person name="Ma Z."/>
            <person name="Zou Y."/>
            <person name="Zou M."/>
            <person name="Mao Y."/>
            <person name="Li X."/>
            <person name="Wang H."/>
            <person name="Chen T."/>
            <person name="Wang W."/>
            <person name="Yang R."/>
        </authorList>
    </citation>
    <scope>NUCLEOTIDE SEQUENCE [LARGE SCALE GENOMIC DNA]</scope>
    <source>
        <strain evidence="2">TTIB1903HZAU</strain>
        <tissue evidence="2">Muscle</tissue>
    </source>
</reference>
<comment type="caution">
    <text evidence="2">The sequence shown here is derived from an EMBL/GenBank/DDBJ whole genome shotgun (WGS) entry which is preliminary data.</text>
</comment>
<evidence type="ECO:0000313" key="2">
    <source>
        <dbReference type="EMBL" id="KAA0716767.1"/>
    </source>
</evidence>
<dbReference type="AlphaFoldDB" id="A0A5A9P7T6"/>